<feature type="transmembrane region" description="Helical" evidence="1">
    <location>
        <begin position="77"/>
        <end position="101"/>
    </location>
</feature>
<geneLocation type="plasmid" evidence="2 3">
    <name>pEB170</name>
</geneLocation>
<feature type="transmembrane region" description="Helical" evidence="1">
    <location>
        <begin position="33"/>
        <end position="57"/>
    </location>
</feature>
<dbReference type="Proteomes" id="UP000008793">
    <property type="component" value="Plasmid pEB170"/>
</dbReference>
<organism evidence="3">
    <name type="scientific">Erwinia billingiae (strain Eb661)</name>
    <dbReference type="NCBI Taxonomy" id="634500"/>
    <lineage>
        <taxon>Bacteria</taxon>
        <taxon>Pseudomonadati</taxon>
        <taxon>Pseudomonadota</taxon>
        <taxon>Gammaproteobacteria</taxon>
        <taxon>Enterobacterales</taxon>
        <taxon>Erwiniaceae</taxon>
        <taxon>Erwinia</taxon>
    </lineage>
</organism>
<dbReference type="KEGG" id="ebi:EbC_pEb17202130"/>
<feature type="transmembrane region" description="Helical" evidence="1">
    <location>
        <begin position="122"/>
        <end position="143"/>
    </location>
</feature>
<dbReference type="GeneID" id="90509955"/>
<keyword evidence="1" id="KW-1133">Transmembrane helix</keyword>
<proteinExistence type="predicted"/>
<evidence type="ECO:0000313" key="2">
    <source>
        <dbReference type="EMBL" id="CAX53666.1"/>
    </source>
</evidence>
<evidence type="ECO:0000256" key="1">
    <source>
        <dbReference type="SAM" id="Phobius"/>
    </source>
</evidence>
<keyword evidence="1" id="KW-0472">Membrane</keyword>
<dbReference type="HOGENOM" id="CLU_1433393_0_0_6"/>
<name>D8MK68_ERWBE</name>
<reference evidence="2 3" key="1">
    <citation type="journal article" date="2010" name="BMC Genomics">
        <title>Genome comparison of the epiphytic bacteria Erwinia billingiae and E. tasmaniensis with the pear pathogen E. pyrifoliae.</title>
        <authorList>
            <person name="Kube M."/>
            <person name="Migdoll A.M."/>
            <person name="Gehring I."/>
            <person name="Heitmann K."/>
            <person name="Mayer Y."/>
            <person name="Kuhl H."/>
            <person name="Knaust F."/>
            <person name="Geider K."/>
            <person name="Reinhardt R."/>
        </authorList>
    </citation>
    <scope>NUCLEOTIDE SEQUENCE [LARGE SCALE GENOMIC DNA]</scope>
    <source>
        <strain evidence="2 3">Eb661</strain>
        <plasmid evidence="2">pEB170</plasmid>
    </source>
</reference>
<protein>
    <submittedName>
        <fullName evidence="2">Uncharacterized protein</fullName>
    </submittedName>
</protein>
<keyword evidence="1" id="KW-0812">Transmembrane</keyword>
<gene>
    <name evidence="2" type="ordered locus">EbC_pEb17202130</name>
</gene>
<keyword evidence="2" id="KW-0614">Plasmid</keyword>
<sequence length="189" mass="20826">MNNLTVAEVDADVTMLLDNISSGKRNIPSLTRLLKICIVIPSITLLFSLLSDVVGYLSLYDGRVSVQGYFEYFSSDGWAVVMPTAIVGMLFAFMTYNNLMMYMTVPDYIRRKSAILTHLKSVAQWTVISFLLLIAACALLAGFSPWFSVAIPVLEFALLFTVNLVVSAEINRLGAGIALEKISKLISKI</sequence>
<keyword evidence="3" id="KW-1185">Reference proteome</keyword>
<dbReference type="RefSeq" id="WP_013200033.1">
    <property type="nucleotide sequence ID" value="NC_014305.1"/>
</dbReference>
<feature type="transmembrane region" description="Helical" evidence="1">
    <location>
        <begin position="149"/>
        <end position="166"/>
    </location>
</feature>
<accession>D8MK68</accession>
<dbReference type="AlphaFoldDB" id="D8MK68"/>
<dbReference type="EMBL" id="FP236830">
    <property type="protein sequence ID" value="CAX53666.1"/>
    <property type="molecule type" value="Genomic_DNA"/>
</dbReference>
<evidence type="ECO:0000313" key="3">
    <source>
        <dbReference type="Proteomes" id="UP000008793"/>
    </source>
</evidence>